<evidence type="ECO:0000259" key="4">
    <source>
        <dbReference type="SMART" id="SM00563"/>
    </source>
</evidence>
<sequence>MQKLVLQLVYSVVVKAFLRIIVGVKFDNGKFLLNEKQFIIIANHNSHLDTMTILASLPRKLVHKVKPVAAADHFGKTKLKEKLSNYFVNTLLIQRKRDKENPANDPIHRMIHALDNGYSLILFPEGTRGAPEVQQPLKPGVALVLLQRPHIKYVPAFMTGMGKAMPKEDSLIVPFNCRLIYGTPQLISDTEVEPILNRMQQDLTVLQGKLA</sequence>
<evidence type="ECO:0000256" key="1">
    <source>
        <dbReference type="ARBA" id="ARBA00005189"/>
    </source>
</evidence>
<evidence type="ECO:0000256" key="2">
    <source>
        <dbReference type="ARBA" id="ARBA00022679"/>
    </source>
</evidence>
<dbReference type="AlphaFoldDB" id="A0AAP2GFN3"/>
<comment type="pathway">
    <text evidence="1">Lipid metabolism.</text>
</comment>
<dbReference type="EMBL" id="JAHESC010000045">
    <property type="protein sequence ID" value="MBT1689644.1"/>
    <property type="molecule type" value="Genomic_DNA"/>
</dbReference>
<dbReference type="Pfam" id="PF01553">
    <property type="entry name" value="Acyltransferase"/>
    <property type="match status" value="1"/>
</dbReference>
<feature type="domain" description="Phospholipid/glycerol acyltransferase" evidence="4">
    <location>
        <begin position="38"/>
        <end position="161"/>
    </location>
</feature>
<name>A0AAP2GFN3_9BACT</name>
<dbReference type="InterPro" id="IPR002123">
    <property type="entry name" value="Plipid/glycerol_acylTrfase"/>
</dbReference>
<dbReference type="PANTHER" id="PTHR10434">
    <property type="entry name" value="1-ACYL-SN-GLYCEROL-3-PHOSPHATE ACYLTRANSFERASE"/>
    <property type="match status" value="1"/>
</dbReference>
<evidence type="ECO:0000313" key="5">
    <source>
        <dbReference type="EMBL" id="MBT1689644.1"/>
    </source>
</evidence>
<gene>
    <name evidence="5" type="ORF">KK078_23980</name>
</gene>
<accession>A0AAP2GFN3</accession>
<dbReference type="GO" id="GO:0003841">
    <property type="term" value="F:1-acylglycerol-3-phosphate O-acyltransferase activity"/>
    <property type="evidence" value="ECO:0007669"/>
    <property type="project" value="TreeGrafter"/>
</dbReference>
<protein>
    <submittedName>
        <fullName evidence="5">1-acyl-sn-glycerol-3-phosphate acyltransferase</fullName>
    </submittedName>
</protein>
<comment type="caution">
    <text evidence="5">The sequence shown here is derived from an EMBL/GenBank/DDBJ whole genome shotgun (WGS) entry which is preliminary data.</text>
</comment>
<evidence type="ECO:0000256" key="3">
    <source>
        <dbReference type="ARBA" id="ARBA00023315"/>
    </source>
</evidence>
<dbReference type="SMART" id="SM00563">
    <property type="entry name" value="PlsC"/>
    <property type="match status" value="1"/>
</dbReference>
<dbReference type="CDD" id="cd07989">
    <property type="entry name" value="LPLAT_AGPAT-like"/>
    <property type="match status" value="1"/>
</dbReference>
<keyword evidence="3 5" id="KW-0012">Acyltransferase</keyword>
<dbReference type="PANTHER" id="PTHR10434:SF11">
    <property type="entry name" value="1-ACYL-SN-GLYCEROL-3-PHOSPHATE ACYLTRANSFERASE"/>
    <property type="match status" value="1"/>
</dbReference>
<evidence type="ECO:0000313" key="6">
    <source>
        <dbReference type="Proteomes" id="UP001319180"/>
    </source>
</evidence>
<dbReference type="SUPFAM" id="SSF69593">
    <property type="entry name" value="Glycerol-3-phosphate (1)-acyltransferase"/>
    <property type="match status" value="1"/>
</dbReference>
<dbReference type="RefSeq" id="WP_254092864.1">
    <property type="nucleotide sequence ID" value="NZ_JAHESC010000045.1"/>
</dbReference>
<reference evidence="5 6" key="1">
    <citation type="submission" date="2021-05" db="EMBL/GenBank/DDBJ databases">
        <title>A Polyphasic approach of four new species of the genus Ohtaekwangia: Ohtaekwangia histidinii sp. nov., Ohtaekwangia cretensis sp. nov., Ohtaekwangia indiensis sp. nov., Ohtaekwangia reichenbachii sp. nov. from diverse environment.</title>
        <authorList>
            <person name="Octaviana S."/>
        </authorList>
    </citation>
    <scope>NUCLEOTIDE SEQUENCE [LARGE SCALE GENOMIC DNA]</scope>
    <source>
        <strain evidence="5 6">PWU37</strain>
    </source>
</reference>
<organism evidence="5 6">
    <name type="scientific">Dawidia soli</name>
    <dbReference type="NCBI Taxonomy" id="2782352"/>
    <lineage>
        <taxon>Bacteria</taxon>
        <taxon>Pseudomonadati</taxon>
        <taxon>Bacteroidota</taxon>
        <taxon>Cytophagia</taxon>
        <taxon>Cytophagales</taxon>
        <taxon>Chryseotaleaceae</taxon>
        <taxon>Dawidia</taxon>
    </lineage>
</organism>
<dbReference type="Proteomes" id="UP001319180">
    <property type="component" value="Unassembled WGS sequence"/>
</dbReference>
<dbReference type="GO" id="GO:0006654">
    <property type="term" value="P:phosphatidic acid biosynthetic process"/>
    <property type="evidence" value="ECO:0007669"/>
    <property type="project" value="TreeGrafter"/>
</dbReference>
<keyword evidence="6" id="KW-1185">Reference proteome</keyword>
<proteinExistence type="predicted"/>
<keyword evidence="2" id="KW-0808">Transferase</keyword>